<dbReference type="CDD" id="cd02440">
    <property type="entry name" value="AdoMet_MTases"/>
    <property type="match status" value="1"/>
</dbReference>
<dbReference type="PANTHER" id="PTHR44068">
    <property type="entry name" value="ZGC:194242"/>
    <property type="match status" value="1"/>
</dbReference>
<gene>
    <name evidence="3" type="ordered locus">mru_0195</name>
</gene>
<dbReference type="SUPFAM" id="SSF53335">
    <property type="entry name" value="S-adenosyl-L-methionine-dependent methyltransferases"/>
    <property type="match status" value="1"/>
</dbReference>
<dbReference type="Pfam" id="PF08241">
    <property type="entry name" value="Methyltransf_11"/>
    <property type="match status" value="1"/>
</dbReference>
<dbReference type="InterPro" id="IPR013216">
    <property type="entry name" value="Methyltransf_11"/>
</dbReference>
<protein>
    <submittedName>
        <fullName evidence="3">SAM-dependent methyltransferase</fullName>
    </submittedName>
</protein>
<dbReference type="AlphaFoldDB" id="D3DZ92"/>
<dbReference type="GO" id="GO:0032259">
    <property type="term" value="P:methylation"/>
    <property type="evidence" value="ECO:0007669"/>
    <property type="project" value="UniProtKB-KW"/>
</dbReference>
<organism evidence="3 4">
    <name type="scientific">Methanobrevibacter ruminantium (strain ATCC 35063 / DSM 1093 / JCM 13430 / OCM 146 / M1)</name>
    <name type="common">Methanobacterium ruminantium</name>
    <dbReference type="NCBI Taxonomy" id="634498"/>
    <lineage>
        <taxon>Archaea</taxon>
        <taxon>Methanobacteriati</taxon>
        <taxon>Methanobacteriota</taxon>
        <taxon>Methanomada group</taxon>
        <taxon>Methanobacteria</taxon>
        <taxon>Methanobacteriales</taxon>
        <taxon>Methanobacteriaceae</taxon>
        <taxon>Methanobrevibacter</taxon>
    </lineage>
</organism>
<keyword evidence="4" id="KW-1185">Reference proteome</keyword>
<dbReference type="InterPro" id="IPR050447">
    <property type="entry name" value="Erg6_SMT_methyltransf"/>
</dbReference>
<dbReference type="EMBL" id="CP001719">
    <property type="protein sequence ID" value="ADC46047.1"/>
    <property type="molecule type" value="Genomic_DNA"/>
</dbReference>
<accession>D3DZ92</accession>
<dbReference type="KEGG" id="mru:mru_0195"/>
<proteinExistence type="predicted"/>
<dbReference type="HOGENOM" id="CLU_081534_1_1_2"/>
<keyword evidence="3" id="KW-0489">Methyltransferase</keyword>
<dbReference type="Gene3D" id="3.40.50.150">
    <property type="entry name" value="Vaccinia Virus protein VP39"/>
    <property type="match status" value="1"/>
</dbReference>
<sequence>MGFFSNMRKPEGKLGNIQLKSMNKEHTPVSLWGLKHLDISPEDTILDIGCGGGMNINRMAQTAKKVYGVDYSIESVNLSKEVNADFIRSGKVEVYEGNVSNLPFEDNSFDIVTAFETVYFWPDIEKSFGEVKRVLKPDGMFLIGCESNGANNLAMKFFDRVIDMELYEDNELYGFLKNNDYGDITIYLRDGKNKQEIIKKDDKTFVIDDDYDNFSISDRWVQWMTITAIK</sequence>
<dbReference type="OrthoDB" id="1018at2157"/>
<dbReference type="PATRIC" id="fig|634498.28.peg.199"/>
<evidence type="ECO:0000259" key="2">
    <source>
        <dbReference type="Pfam" id="PF08241"/>
    </source>
</evidence>
<reference evidence="3 4" key="1">
    <citation type="journal article" date="2010" name="PLoS ONE">
        <title>The genome sequence of the rumen methanogen Methanobrevibacter ruminantium reveals new possibilities for controlling ruminant methane emissions.</title>
        <authorList>
            <person name="Leahy S.C."/>
            <person name="Kelly W.J."/>
            <person name="Altermann E."/>
            <person name="Ronimus R.S."/>
            <person name="Yeoman C.J."/>
            <person name="Pacheco D.M."/>
            <person name="Li D."/>
            <person name="Kong Z."/>
            <person name="McTavish S."/>
            <person name="Sang C."/>
            <person name="Lambie S.C."/>
            <person name="Janssen P.H."/>
            <person name="Dey D."/>
            <person name="Attwood G.T."/>
        </authorList>
    </citation>
    <scope>NUCLEOTIDE SEQUENCE [LARGE SCALE GENOMIC DNA]</scope>
    <source>
        <strain evidence="4">ATCC 35063 / DSM 1093 / JCM 13430 / OCM 146 / M1</strain>
    </source>
</reference>
<dbReference type="GO" id="GO:0016126">
    <property type="term" value="P:sterol biosynthetic process"/>
    <property type="evidence" value="ECO:0007669"/>
    <property type="project" value="TreeGrafter"/>
</dbReference>
<dbReference type="Proteomes" id="UP000008680">
    <property type="component" value="Chromosome"/>
</dbReference>
<evidence type="ECO:0000313" key="3">
    <source>
        <dbReference type="EMBL" id="ADC46047.1"/>
    </source>
</evidence>
<evidence type="ECO:0000256" key="1">
    <source>
        <dbReference type="ARBA" id="ARBA00022679"/>
    </source>
</evidence>
<dbReference type="GeneID" id="25394025"/>
<dbReference type="STRING" id="634498.mru_0195"/>
<evidence type="ECO:0000313" key="4">
    <source>
        <dbReference type="Proteomes" id="UP000008680"/>
    </source>
</evidence>
<dbReference type="PANTHER" id="PTHR44068:SF1">
    <property type="entry name" value="HYPOTHETICAL LOC100005854"/>
    <property type="match status" value="1"/>
</dbReference>
<name>D3DZ92_METRM</name>
<dbReference type="GO" id="GO:0003838">
    <property type="term" value="F:sterol 24-C-methyltransferase activity"/>
    <property type="evidence" value="ECO:0007669"/>
    <property type="project" value="TreeGrafter"/>
</dbReference>
<keyword evidence="1" id="KW-0808">Transferase</keyword>
<feature type="domain" description="Methyltransferase type 11" evidence="2">
    <location>
        <begin position="46"/>
        <end position="143"/>
    </location>
</feature>
<dbReference type="RefSeq" id="WP_012955003.1">
    <property type="nucleotide sequence ID" value="NC_013790.1"/>
</dbReference>
<dbReference type="InterPro" id="IPR029063">
    <property type="entry name" value="SAM-dependent_MTases_sf"/>
</dbReference>
<dbReference type="eggNOG" id="arCOG06507">
    <property type="taxonomic scope" value="Archaea"/>
</dbReference>